<proteinExistence type="predicted"/>
<reference evidence="2 3" key="1">
    <citation type="submission" date="2021-01" db="EMBL/GenBank/DDBJ databases">
        <title>Whole genome shotgun sequence of Planotetraspora mira NBRC 15435.</title>
        <authorList>
            <person name="Komaki H."/>
            <person name="Tamura T."/>
        </authorList>
    </citation>
    <scope>NUCLEOTIDE SEQUENCE [LARGE SCALE GENOMIC DNA]</scope>
    <source>
        <strain evidence="2 3">NBRC 15435</strain>
    </source>
</reference>
<dbReference type="AlphaFoldDB" id="A0A8J3TPE7"/>
<dbReference type="Gene3D" id="3.10.620.30">
    <property type="match status" value="1"/>
</dbReference>
<dbReference type="Pfam" id="PF01841">
    <property type="entry name" value="Transglut_core"/>
    <property type="match status" value="1"/>
</dbReference>
<protein>
    <recommendedName>
        <fullName evidence="1">Transglutaminase-like domain-containing protein</fullName>
    </recommendedName>
</protein>
<dbReference type="PANTHER" id="PTHR33490">
    <property type="entry name" value="BLR5614 PROTEIN-RELATED"/>
    <property type="match status" value="1"/>
</dbReference>
<feature type="domain" description="Transglutaminase-like" evidence="1">
    <location>
        <begin position="166"/>
        <end position="233"/>
    </location>
</feature>
<accession>A0A8J3TPE7</accession>
<sequence length="278" mass="30656">MGWRVKIRHVTGFEYDGTASASYNEVRMTPLDDGRQNTLERRLIVRPATPIWTYVDHWGTLVSVFDLPKAHTSLTIESVSRVETSASRPRGKPLSWGELRTVDGPVAEMLRPTAQSSISPELAATVREHAEGHDPHETAEAIAWSVNDRVAYTPGATGVLTSAQEVWDQAVGVCQDMSHLTVALMRAAGIPARYVSGYLHPQREAEIGRRVVGQSHAWVEYWTGEWSALDPTNRTEVGEGHVVVARGRDYSDVPPLKGVYQGPPAENQEVTVEVTRLA</sequence>
<dbReference type="InterPro" id="IPR002931">
    <property type="entry name" value="Transglutaminase-like"/>
</dbReference>
<dbReference type="RefSeq" id="WP_203952956.1">
    <property type="nucleotide sequence ID" value="NZ_BOOO01000013.1"/>
</dbReference>
<keyword evidence="3" id="KW-1185">Reference proteome</keyword>
<gene>
    <name evidence="2" type="ORF">Pmi06nite_23890</name>
</gene>
<evidence type="ECO:0000313" key="2">
    <source>
        <dbReference type="EMBL" id="GII28947.1"/>
    </source>
</evidence>
<dbReference type="SMART" id="SM00460">
    <property type="entry name" value="TGc"/>
    <property type="match status" value="1"/>
</dbReference>
<dbReference type="SUPFAM" id="SSF54001">
    <property type="entry name" value="Cysteine proteinases"/>
    <property type="match status" value="1"/>
</dbReference>
<evidence type="ECO:0000313" key="3">
    <source>
        <dbReference type="Proteomes" id="UP000650628"/>
    </source>
</evidence>
<dbReference type="PANTHER" id="PTHR33490:SF6">
    <property type="entry name" value="SLL1049 PROTEIN"/>
    <property type="match status" value="1"/>
</dbReference>
<dbReference type="Pfam" id="PF08379">
    <property type="entry name" value="Bact_transglu_N"/>
    <property type="match status" value="1"/>
</dbReference>
<evidence type="ECO:0000259" key="1">
    <source>
        <dbReference type="SMART" id="SM00460"/>
    </source>
</evidence>
<dbReference type="InterPro" id="IPR013589">
    <property type="entry name" value="Bac_transglu_N"/>
</dbReference>
<comment type="caution">
    <text evidence="2">The sequence shown here is derived from an EMBL/GenBank/DDBJ whole genome shotgun (WGS) entry which is preliminary data.</text>
</comment>
<dbReference type="EMBL" id="BOOO01000013">
    <property type="protein sequence ID" value="GII28947.1"/>
    <property type="molecule type" value="Genomic_DNA"/>
</dbReference>
<name>A0A8J3TPE7_9ACTN</name>
<dbReference type="Proteomes" id="UP000650628">
    <property type="component" value="Unassembled WGS sequence"/>
</dbReference>
<dbReference type="InterPro" id="IPR038765">
    <property type="entry name" value="Papain-like_cys_pep_sf"/>
</dbReference>
<organism evidence="2 3">
    <name type="scientific">Planotetraspora mira</name>
    <dbReference type="NCBI Taxonomy" id="58121"/>
    <lineage>
        <taxon>Bacteria</taxon>
        <taxon>Bacillati</taxon>
        <taxon>Actinomycetota</taxon>
        <taxon>Actinomycetes</taxon>
        <taxon>Streptosporangiales</taxon>
        <taxon>Streptosporangiaceae</taxon>
        <taxon>Planotetraspora</taxon>
    </lineage>
</organism>